<dbReference type="InterPro" id="IPR011001">
    <property type="entry name" value="Saposin-like"/>
</dbReference>
<dbReference type="AlphaFoldDB" id="A0AAV5U8X8"/>
<keyword evidence="5" id="KW-1185">Reference proteome</keyword>
<evidence type="ECO:0000313" key="5">
    <source>
        <dbReference type="Proteomes" id="UP001432027"/>
    </source>
</evidence>
<comment type="caution">
    <text evidence="4">The sequence shown here is derived from an EMBL/GenBank/DDBJ whole genome shotgun (WGS) entry which is preliminary data.</text>
</comment>
<evidence type="ECO:0000256" key="2">
    <source>
        <dbReference type="SAM" id="Phobius"/>
    </source>
</evidence>
<proteinExistence type="predicted"/>
<feature type="transmembrane region" description="Helical" evidence="2">
    <location>
        <begin position="12"/>
        <end position="33"/>
    </location>
</feature>
<dbReference type="EMBL" id="BTSX01000006">
    <property type="protein sequence ID" value="GMT03331.1"/>
    <property type="molecule type" value="Genomic_DNA"/>
</dbReference>
<sequence>SPSQSLSHTQSYTMLRSVAVICALVAVSLAGAIPEKKEVQKIQLDDNCGAVSVGIQLGKKYTSNALSDAAHCQICLDLAILVDNYLDCAEGMIQSKANQWCDDNFANLYYKDVCFDLVNQIADELEKATDDAIVPTDVCTKIMKEPCPAQ</sequence>
<name>A0AAV5U8X8_9BILA</name>
<feature type="non-terminal residue" evidence="4">
    <location>
        <position position="1"/>
    </location>
</feature>
<dbReference type="PROSITE" id="PS50015">
    <property type="entry name" value="SAP_B"/>
    <property type="match status" value="1"/>
</dbReference>
<accession>A0AAV5U8X8</accession>
<feature type="domain" description="Saposin B-type" evidence="3">
    <location>
        <begin position="68"/>
        <end position="150"/>
    </location>
</feature>
<protein>
    <recommendedName>
        <fullName evidence="3">Saposin B-type domain-containing protein</fullName>
    </recommendedName>
</protein>
<evidence type="ECO:0000256" key="1">
    <source>
        <dbReference type="ARBA" id="ARBA00023157"/>
    </source>
</evidence>
<dbReference type="InterPro" id="IPR008139">
    <property type="entry name" value="SaposinB_dom"/>
</dbReference>
<reference evidence="4" key="1">
    <citation type="submission" date="2023-10" db="EMBL/GenBank/DDBJ databases">
        <title>Genome assembly of Pristionchus species.</title>
        <authorList>
            <person name="Yoshida K."/>
            <person name="Sommer R.J."/>
        </authorList>
    </citation>
    <scope>NUCLEOTIDE SEQUENCE</scope>
    <source>
        <strain evidence="4">RS0144</strain>
    </source>
</reference>
<dbReference type="Proteomes" id="UP001432027">
    <property type="component" value="Unassembled WGS sequence"/>
</dbReference>
<keyword evidence="2" id="KW-1133">Transmembrane helix</keyword>
<dbReference type="Gene3D" id="1.10.225.10">
    <property type="entry name" value="Saposin-like"/>
    <property type="match status" value="1"/>
</dbReference>
<evidence type="ECO:0000259" key="3">
    <source>
        <dbReference type="PROSITE" id="PS50015"/>
    </source>
</evidence>
<gene>
    <name evidence="4" type="ORF">PENTCL1PPCAC_25505</name>
</gene>
<keyword evidence="2" id="KW-0472">Membrane</keyword>
<dbReference type="SUPFAM" id="SSF47862">
    <property type="entry name" value="Saposin"/>
    <property type="match status" value="1"/>
</dbReference>
<keyword evidence="2" id="KW-0812">Transmembrane</keyword>
<keyword evidence="1" id="KW-1015">Disulfide bond</keyword>
<evidence type="ECO:0000313" key="4">
    <source>
        <dbReference type="EMBL" id="GMT03331.1"/>
    </source>
</evidence>
<organism evidence="4 5">
    <name type="scientific">Pristionchus entomophagus</name>
    <dbReference type="NCBI Taxonomy" id="358040"/>
    <lineage>
        <taxon>Eukaryota</taxon>
        <taxon>Metazoa</taxon>
        <taxon>Ecdysozoa</taxon>
        <taxon>Nematoda</taxon>
        <taxon>Chromadorea</taxon>
        <taxon>Rhabditida</taxon>
        <taxon>Rhabditina</taxon>
        <taxon>Diplogasteromorpha</taxon>
        <taxon>Diplogasteroidea</taxon>
        <taxon>Neodiplogasteridae</taxon>
        <taxon>Pristionchus</taxon>
    </lineage>
</organism>